<dbReference type="PROSITE" id="PS50011">
    <property type="entry name" value="PROTEIN_KINASE_DOM"/>
    <property type="match status" value="1"/>
</dbReference>
<evidence type="ECO:0000256" key="6">
    <source>
        <dbReference type="ARBA" id="ARBA00022840"/>
    </source>
</evidence>
<comment type="catalytic activity">
    <reaction evidence="8">
        <text>L-seryl-[protein] + ATP = O-phospho-L-seryl-[protein] + ADP + H(+)</text>
        <dbReference type="Rhea" id="RHEA:17989"/>
        <dbReference type="Rhea" id="RHEA-COMP:9863"/>
        <dbReference type="Rhea" id="RHEA-COMP:11604"/>
        <dbReference type="ChEBI" id="CHEBI:15378"/>
        <dbReference type="ChEBI" id="CHEBI:29999"/>
        <dbReference type="ChEBI" id="CHEBI:30616"/>
        <dbReference type="ChEBI" id="CHEBI:83421"/>
        <dbReference type="ChEBI" id="CHEBI:456216"/>
        <dbReference type="EC" id="2.7.11.1"/>
    </reaction>
</comment>
<proteinExistence type="inferred from homology"/>
<dbReference type="InterPro" id="IPR011009">
    <property type="entry name" value="Kinase-like_dom_sf"/>
</dbReference>
<comment type="catalytic activity">
    <reaction evidence="7">
        <text>L-threonyl-[protein] + ATP = O-phospho-L-threonyl-[protein] + ADP + H(+)</text>
        <dbReference type="Rhea" id="RHEA:46608"/>
        <dbReference type="Rhea" id="RHEA-COMP:11060"/>
        <dbReference type="Rhea" id="RHEA-COMP:11605"/>
        <dbReference type="ChEBI" id="CHEBI:15378"/>
        <dbReference type="ChEBI" id="CHEBI:30013"/>
        <dbReference type="ChEBI" id="CHEBI:30616"/>
        <dbReference type="ChEBI" id="CHEBI:61977"/>
        <dbReference type="ChEBI" id="CHEBI:456216"/>
        <dbReference type="EC" id="2.7.11.1"/>
    </reaction>
</comment>
<dbReference type="Gene3D" id="3.30.200.20">
    <property type="entry name" value="Phosphorylase Kinase, domain 1"/>
    <property type="match status" value="1"/>
</dbReference>
<dbReference type="GO" id="GO:0000245">
    <property type="term" value="P:spliceosomal complex assembly"/>
    <property type="evidence" value="ECO:0007669"/>
    <property type="project" value="TreeGrafter"/>
</dbReference>
<dbReference type="PROSITE" id="PS00107">
    <property type="entry name" value="PROTEIN_KINASE_ATP"/>
    <property type="match status" value="1"/>
</dbReference>
<dbReference type="Pfam" id="PF00069">
    <property type="entry name" value="Pkinase"/>
    <property type="match status" value="2"/>
</dbReference>
<dbReference type="InterPro" id="IPR008271">
    <property type="entry name" value="Ser/Thr_kinase_AS"/>
</dbReference>
<dbReference type="GO" id="GO:0005634">
    <property type="term" value="C:nucleus"/>
    <property type="evidence" value="ECO:0007669"/>
    <property type="project" value="TreeGrafter"/>
</dbReference>
<dbReference type="PANTHER" id="PTHR47634:SF9">
    <property type="entry name" value="PROTEIN KINASE DOMAIN-CONTAINING PROTEIN-RELATED"/>
    <property type="match status" value="1"/>
</dbReference>
<evidence type="ECO:0000313" key="13">
    <source>
        <dbReference type="Proteomes" id="UP000605986"/>
    </source>
</evidence>
<evidence type="ECO:0000256" key="2">
    <source>
        <dbReference type="ARBA" id="ARBA00022527"/>
    </source>
</evidence>
<evidence type="ECO:0000256" key="5">
    <source>
        <dbReference type="ARBA" id="ARBA00022777"/>
    </source>
</evidence>
<keyword evidence="13" id="KW-1185">Reference proteome</keyword>
<evidence type="ECO:0000256" key="4">
    <source>
        <dbReference type="ARBA" id="ARBA00022741"/>
    </source>
</evidence>
<evidence type="ECO:0000259" key="11">
    <source>
        <dbReference type="PROSITE" id="PS50011"/>
    </source>
</evidence>
<gene>
    <name evidence="12" type="ORF">F53441_10917</name>
</gene>
<evidence type="ECO:0000256" key="7">
    <source>
        <dbReference type="ARBA" id="ARBA00047899"/>
    </source>
</evidence>
<organism evidence="12 13">
    <name type="scientific">Fusarium austroafricanum</name>
    <dbReference type="NCBI Taxonomy" id="2364996"/>
    <lineage>
        <taxon>Eukaryota</taxon>
        <taxon>Fungi</taxon>
        <taxon>Dikarya</taxon>
        <taxon>Ascomycota</taxon>
        <taxon>Pezizomycotina</taxon>
        <taxon>Sordariomycetes</taxon>
        <taxon>Hypocreomycetidae</taxon>
        <taxon>Hypocreales</taxon>
        <taxon>Nectriaceae</taxon>
        <taxon>Fusarium</taxon>
        <taxon>Fusarium concolor species complex</taxon>
    </lineage>
</organism>
<dbReference type="EC" id="2.7.11.1" evidence="1"/>
<sequence length="414" mass="47576">MSFFSRVWSRLGSRAPLRPRIFANPNFIRIPPNDKVEEETLPDYLPARYYPVRIGEVFVDRYQVVGKLGFGASSTVWLAHDLSQQCHVALKVFIRSQALGDRVENEIAMYKRMEQRASSHPGRSAVRTLLDSFRVDGPEGDHLVLAHPPLWQSVEGAIHRSSPRRLPASGLRFVLKDLFLALEYLHDECQIIHTDIKADNIMFGITDSSVFADFEEEEMHNPCPRKEVEGRTIYTSRALKSPGKIGPPVLCDFGSAVFGDCQHIECVQPNVYRAPEVTLRASWNYKIDIWNVGCMVGAHWQNTFLFEREDCCTARLMKRYKAWDIFEGNQLFHGIDPEHHAYRRRAHLAEIIALLGTPPKDLLARGDLASKFFSDEGDEKRRFLEFTRKMLQWAPERRSTAGELFQDAWLQEQT</sequence>
<dbReference type="InterPro" id="IPR051334">
    <property type="entry name" value="SRPK"/>
</dbReference>
<reference evidence="12" key="1">
    <citation type="submission" date="2020-01" db="EMBL/GenBank/DDBJ databases">
        <title>Identification and distribution of gene clusters putatively required for synthesis of sphingolipid metabolism inhibitors in phylogenetically diverse species of the filamentous fungus Fusarium.</title>
        <authorList>
            <person name="Kim H.-S."/>
            <person name="Busman M."/>
            <person name="Brown D.W."/>
            <person name="Divon H."/>
            <person name="Uhlig S."/>
            <person name="Proctor R.H."/>
        </authorList>
    </citation>
    <scope>NUCLEOTIDE SEQUENCE</scope>
    <source>
        <strain evidence="12">NRRL 53441</strain>
    </source>
</reference>
<dbReference type="Gene3D" id="1.10.510.10">
    <property type="entry name" value="Transferase(Phosphotransferase) domain 1"/>
    <property type="match status" value="2"/>
</dbReference>
<protein>
    <recommendedName>
        <fullName evidence="1">non-specific serine/threonine protein kinase</fullName>
        <ecNumber evidence="1">2.7.11.1</ecNumber>
    </recommendedName>
</protein>
<keyword evidence="4 9" id="KW-0547">Nucleotide-binding</keyword>
<dbReference type="Proteomes" id="UP000605986">
    <property type="component" value="Unassembled WGS sequence"/>
</dbReference>
<dbReference type="PROSITE" id="PS00108">
    <property type="entry name" value="PROTEIN_KINASE_ST"/>
    <property type="match status" value="1"/>
</dbReference>
<evidence type="ECO:0000256" key="8">
    <source>
        <dbReference type="ARBA" id="ARBA00048679"/>
    </source>
</evidence>
<dbReference type="GO" id="GO:0005524">
    <property type="term" value="F:ATP binding"/>
    <property type="evidence" value="ECO:0007669"/>
    <property type="project" value="UniProtKB-UniRule"/>
</dbReference>
<name>A0A8H4NU32_9HYPO</name>
<dbReference type="EMBL" id="JAADJG010000529">
    <property type="protein sequence ID" value="KAF4445368.1"/>
    <property type="molecule type" value="Genomic_DNA"/>
</dbReference>
<keyword evidence="6 9" id="KW-0067">ATP-binding</keyword>
<evidence type="ECO:0000256" key="3">
    <source>
        <dbReference type="ARBA" id="ARBA00022679"/>
    </source>
</evidence>
<evidence type="ECO:0000256" key="1">
    <source>
        <dbReference type="ARBA" id="ARBA00012513"/>
    </source>
</evidence>
<dbReference type="GO" id="GO:0050684">
    <property type="term" value="P:regulation of mRNA processing"/>
    <property type="evidence" value="ECO:0007669"/>
    <property type="project" value="TreeGrafter"/>
</dbReference>
<dbReference type="AlphaFoldDB" id="A0A8H4NU32"/>
<feature type="domain" description="Protein kinase" evidence="11">
    <location>
        <begin position="62"/>
        <end position="410"/>
    </location>
</feature>
<keyword evidence="2 10" id="KW-0723">Serine/threonine-protein kinase</keyword>
<dbReference type="InterPro" id="IPR000719">
    <property type="entry name" value="Prot_kinase_dom"/>
</dbReference>
<dbReference type="SUPFAM" id="SSF56112">
    <property type="entry name" value="Protein kinase-like (PK-like)"/>
    <property type="match status" value="1"/>
</dbReference>
<dbReference type="InterPro" id="IPR017441">
    <property type="entry name" value="Protein_kinase_ATP_BS"/>
</dbReference>
<dbReference type="GO" id="GO:0004674">
    <property type="term" value="F:protein serine/threonine kinase activity"/>
    <property type="evidence" value="ECO:0007669"/>
    <property type="project" value="UniProtKB-KW"/>
</dbReference>
<comment type="caution">
    <text evidence="12">The sequence shown here is derived from an EMBL/GenBank/DDBJ whole genome shotgun (WGS) entry which is preliminary data.</text>
</comment>
<keyword evidence="5 12" id="KW-0418">Kinase</keyword>
<evidence type="ECO:0000256" key="10">
    <source>
        <dbReference type="RuleBase" id="RU000304"/>
    </source>
</evidence>
<keyword evidence="3" id="KW-0808">Transferase</keyword>
<dbReference type="PANTHER" id="PTHR47634">
    <property type="entry name" value="PROTEIN KINASE DOMAIN-CONTAINING PROTEIN-RELATED"/>
    <property type="match status" value="1"/>
</dbReference>
<comment type="similarity">
    <text evidence="10">Belongs to the protein kinase superfamily.</text>
</comment>
<evidence type="ECO:0000256" key="9">
    <source>
        <dbReference type="PROSITE-ProRule" id="PRU10141"/>
    </source>
</evidence>
<feature type="binding site" evidence="9">
    <location>
        <position position="91"/>
    </location>
    <ligand>
        <name>ATP</name>
        <dbReference type="ChEBI" id="CHEBI:30616"/>
    </ligand>
</feature>
<accession>A0A8H4NU32</accession>
<dbReference type="GO" id="GO:0005737">
    <property type="term" value="C:cytoplasm"/>
    <property type="evidence" value="ECO:0007669"/>
    <property type="project" value="TreeGrafter"/>
</dbReference>
<dbReference type="SMART" id="SM00220">
    <property type="entry name" value="S_TKc"/>
    <property type="match status" value="1"/>
</dbReference>
<dbReference type="OrthoDB" id="5979581at2759"/>
<evidence type="ECO:0000313" key="12">
    <source>
        <dbReference type="EMBL" id="KAF4445368.1"/>
    </source>
</evidence>